<keyword evidence="6 21" id="KW-0723">Serine/threonine-protein kinase</keyword>
<dbReference type="Pfam" id="PF00069">
    <property type="entry name" value="Pkinase"/>
    <property type="match status" value="1"/>
</dbReference>
<dbReference type="Pfam" id="PF00139">
    <property type="entry name" value="Lectin_legB"/>
    <property type="match status" value="1"/>
</dbReference>
<dbReference type="GO" id="GO:0005524">
    <property type="term" value="F:ATP binding"/>
    <property type="evidence" value="ECO:0007669"/>
    <property type="project" value="UniProtKB-UniRule"/>
</dbReference>
<keyword evidence="5" id="KW-1003">Cell membrane</keyword>
<proteinExistence type="inferred from homology"/>
<dbReference type="GO" id="GO:0030246">
    <property type="term" value="F:carbohydrate binding"/>
    <property type="evidence" value="ECO:0007669"/>
    <property type="project" value="UniProtKB-KW"/>
</dbReference>
<dbReference type="AlphaFoldDB" id="A0A4S4DE85"/>
<sequence length="449" mass="49378">MAVCNSWPWNPLPSPIMLCSLFFFIYFPLHATALNFNFTNFNETNSSIILEGQATVSTQGIQIIPPKETWKAGRATYKDPLQLGDIASGTLADFNTHFSFIIDSKGNSTFADGFAFSLLPNNSASMNAYGAAMGLPILSISPPRATAFVAVEFDTFPNFWDPAETHVGDLYENHIVKSWSFNSSLQIDVPTSPSLSPSPSPSSILIPSPNATSSSRKKGGNNKNALVMGLSVGSSALVGGLALLGFVKWKKSRAPEEDGKNIAPDMSMDDEFDAGIGPKKFLYAELFHATNNFADKQKLGEGGFGGVYKGFLRESNSYVAVKRISKGSKQGIKEYASEVKIISRLRHRNLVQLLGWCHDKNELLLVYEFMENGSLDNHLFNEKSVLTWAVRYKIAQGLASALLYLHEGWEQCMVHRDVKSNNVMLDSNFNTKIGDFGLARFVDHGKNTK</sequence>
<feature type="transmembrane region" description="Helical" evidence="23">
    <location>
        <begin position="225"/>
        <end position="247"/>
    </location>
</feature>
<keyword evidence="15 23" id="KW-0472">Membrane</keyword>
<organism evidence="25 26">
    <name type="scientific">Camellia sinensis var. sinensis</name>
    <name type="common">China tea</name>
    <dbReference type="NCBI Taxonomy" id="542762"/>
    <lineage>
        <taxon>Eukaryota</taxon>
        <taxon>Viridiplantae</taxon>
        <taxon>Streptophyta</taxon>
        <taxon>Embryophyta</taxon>
        <taxon>Tracheophyta</taxon>
        <taxon>Spermatophyta</taxon>
        <taxon>Magnoliopsida</taxon>
        <taxon>eudicotyledons</taxon>
        <taxon>Gunneridae</taxon>
        <taxon>Pentapetalae</taxon>
        <taxon>asterids</taxon>
        <taxon>Ericales</taxon>
        <taxon>Theaceae</taxon>
        <taxon>Camellia</taxon>
    </lineage>
</organism>
<dbReference type="InterPro" id="IPR000719">
    <property type="entry name" value="Prot_kinase_dom"/>
</dbReference>
<accession>A0A4S4DE85</accession>
<keyword evidence="11 20" id="KW-0547">Nucleotide-binding</keyword>
<feature type="binding site" evidence="20">
    <location>
        <position position="322"/>
    </location>
    <ligand>
        <name>ATP</name>
        <dbReference type="ChEBI" id="CHEBI:30616"/>
    </ligand>
</feature>
<dbReference type="STRING" id="542762.A0A4S4DE85"/>
<dbReference type="SMART" id="SM00220">
    <property type="entry name" value="S_TKc"/>
    <property type="match status" value="1"/>
</dbReference>
<evidence type="ECO:0000256" key="22">
    <source>
        <dbReference type="SAM" id="MobiDB-lite"/>
    </source>
</evidence>
<evidence type="ECO:0000256" key="9">
    <source>
        <dbReference type="ARBA" id="ARBA00022729"/>
    </source>
</evidence>
<evidence type="ECO:0000256" key="15">
    <source>
        <dbReference type="ARBA" id="ARBA00023136"/>
    </source>
</evidence>
<dbReference type="Gene3D" id="3.30.200.20">
    <property type="entry name" value="Phosphorylase Kinase, domain 1"/>
    <property type="match status" value="1"/>
</dbReference>
<dbReference type="Gene3D" id="2.60.120.200">
    <property type="match status" value="1"/>
</dbReference>
<evidence type="ECO:0000256" key="7">
    <source>
        <dbReference type="ARBA" id="ARBA00022679"/>
    </source>
</evidence>
<dbReference type="PANTHER" id="PTHR27007">
    <property type="match status" value="1"/>
</dbReference>
<dbReference type="FunFam" id="3.30.200.20:FF:000168">
    <property type="entry name" value="L-type lectin-domain containing receptor kinase IX.1"/>
    <property type="match status" value="1"/>
</dbReference>
<comment type="subcellular location">
    <subcellularLocation>
        <location evidence="1">Cell membrane</location>
        <topology evidence="1">Single-pass type I membrane protein</topology>
    </subcellularLocation>
</comment>
<keyword evidence="7" id="KW-0808">Transferase</keyword>
<evidence type="ECO:0000256" key="12">
    <source>
        <dbReference type="ARBA" id="ARBA00022777"/>
    </source>
</evidence>
<comment type="similarity">
    <text evidence="21">Belongs to the protein kinase superfamily.</text>
</comment>
<dbReference type="Proteomes" id="UP000306102">
    <property type="component" value="Unassembled WGS sequence"/>
</dbReference>
<evidence type="ECO:0000256" key="3">
    <source>
        <dbReference type="ARBA" id="ARBA00010217"/>
    </source>
</evidence>
<reference evidence="25 26" key="1">
    <citation type="journal article" date="2018" name="Proc. Natl. Acad. Sci. U.S.A.">
        <title>Draft genome sequence of Camellia sinensis var. sinensis provides insights into the evolution of the tea genome and tea quality.</title>
        <authorList>
            <person name="Wei C."/>
            <person name="Yang H."/>
            <person name="Wang S."/>
            <person name="Zhao J."/>
            <person name="Liu C."/>
            <person name="Gao L."/>
            <person name="Xia E."/>
            <person name="Lu Y."/>
            <person name="Tai Y."/>
            <person name="She G."/>
            <person name="Sun J."/>
            <person name="Cao H."/>
            <person name="Tong W."/>
            <person name="Gao Q."/>
            <person name="Li Y."/>
            <person name="Deng W."/>
            <person name="Jiang X."/>
            <person name="Wang W."/>
            <person name="Chen Q."/>
            <person name="Zhang S."/>
            <person name="Li H."/>
            <person name="Wu J."/>
            <person name="Wang P."/>
            <person name="Li P."/>
            <person name="Shi C."/>
            <person name="Zheng F."/>
            <person name="Jian J."/>
            <person name="Huang B."/>
            <person name="Shan D."/>
            <person name="Shi M."/>
            <person name="Fang C."/>
            <person name="Yue Y."/>
            <person name="Li F."/>
            <person name="Li D."/>
            <person name="Wei S."/>
            <person name="Han B."/>
            <person name="Jiang C."/>
            <person name="Yin Y."/>
            <person name="Xia T."/>
            <person name="Zhang Z."/>
            <person name="Bennetzen J.L."/>
            <person name="Zhao S."/>
            <person name="Wan X."/>
        </authorList>
    </citation>
    <scope>NUCLEOTIDE SEQUENCE [LARGE SCALE GENOMIC DNA]</scope>
    <source>
        <strain evidence="26">cv. Shuchazao</strain>
        <tissue evidence="25">Leaf</tissue>
    </source>
</reference>
<dbReference type="EC" id="2.7.11.1" evidence="4"/>
<dbReference type="GO" id="GO:0004674">
    <property type="term" value="F:protein serine/threonine kinase activity"/>
    <property type="evidence" value="ECO:0007669"/>
    <property type="project" value="UniProtKB-KW"/>
</dbReference>
<dbReference type="InterPro" id="IPR008271">
    <property type="entry name" value="Ser/Thr_kinase_AS"/>
</dbReference>
<keyword evidence="9" id="KW-0732">Signal</keyword>
<dbReference type="InterPro" id="IPR011009">
    <property type="entry name" value="Kinase-like_dom_sf"/>
</dbReference>
<keyword evidence="16" id="KW-0675">Receptor</keyword>
<evidence type="ECO:0000256" key="5">
    <source>
        <dbReference type="ARBA" id="ARBA00022475"/>
    </source>
</evidence>
<comment type="catalytic activity">
    <reaction evidence="18">
        <text>L-threonyl-[protein] + ATP = O-phospho-L-threonyl-[protein] + ADP + H(+)</text>
        <dbReference type="Rhea" id="RHEA:46608"/>
        <dbReference type="Rhea" id="RHEA-COMP:11060"/>
        <dbReference type="Rhea" id="RHEA-COMP:11605"/>
        <dbReference type="ChEBI" id="CHEBI:15378"/>
        <dbReference type="ChEBI" id="CHEBI:30013"/>
        <dbReference type="ChEBI" id="CHEBI:30616"/>
        <dbReference type="ChEBI" id="CHEBI:61977"/>
        <dbReference type="ChEBI" id="CHEBI:456216"/>
        <dbReference type="EC" id="2.7.11.1"/>
    </reaction>
</comment>
<evidence type="ECO:0000256" key="20">
    <source>
        <dbReference type="PROSITE-ProRule" id="PRU10141"/>
    </source>
</evidence>
<evidence type="ECO:0000256" key="13">
    <source>
        <dbReference type="ARBA" id="ARBA00022840"/>
    </source>
</evidence>
<evidence type="ECO:0000256" key="17">
    <source>
        <dbReference type="ARBA" id="ARBA00023180"/>
    </source>
</evidence>
<feature type="compositionally biased region" description="Low complexity" evidence="22">
    <location>
        <begin position="192"/>
        <end position="209"/>
    </location>
</feature>
<evidence type="ECO:0000313" key="25">
    <source>
        <dbReference type="EMBL" id="THG00991.1"/>
    </source>
</evidence>
<comment type="similarity">
    <text evidence="3">In the C-terminal section; belongs to the protein kinase superfamily. Ser/Thr protein kinase family.</text>
</comment>
<evidence type="ECO:0000256" key="16">
    <source>
        <dbReference type="ARBA" id="ARBA00023170"/>
    </source>
</evidence>
<evidence type="ECO:0000256" key="18">
    <source>
        <dbReference type="ARBA" id="ARBA00047899"/>
    </source>
</evidence>
<evidence type="ECO:0000259" key="24">
    <source>
        <dbReference type="PROSITE" id="PS50011"/>
    </source>
</evidence>
<dbReference type="PROSITE" id="PS00107">
    <property type="entry name" value="PROTEIN_KINASE_ATP"/>
    <property type="match status" value="1"/>
</dbReference>
<dbReference type="PROSITE" id="PS00108">
    <property type="entry name" value="PROTEIN_KINASE_ST"/>
    <property type="match status" value="1"/>
</dbReference>
<name>A0A4S4DE85_CAMSN</name>
<evidence type="ECO:0000256" key="14">
    <source>
        <dbReference type="ARBA" id="ARBA00022989"/>
    </source>
</evidence>
<evidence type="ECO:0000256" key="1">
    <source>
        <dbReference type="ARBA" id="ARBA00004251"/>
    </source>
</evidence>
<evidence type="ECO:0000256" key="6">
    <source>
        <dbReference type="ARBA" id="ARBA00022527"/>
    </source>
</evidence>
<dbReference type="SUPFAM" id="SSF56112">
    <property type="entry name" value="Protein kinase-like (PK-like)"/>
    <property type="match status" value="1"/>
</dbReference>
<keyword evidence="13 20" id="KW-0067">ATP-binding</keyword>
<evidence type="ECO:0000256" key="21">
    <source>
        <dbReference type="RuleBase" id="RU000304"/>
    </source>
</evidence>
<dbReference type="PROSITE" id="PS00307">
    <property type="entry name" value="LECTIN_LEGUME_BETA"/>
    <property type="match status" value="1"/>
</dbReference>
<dbReference type="Gene3D" id="1.10.510.10">
    <property type="entry name" value="Transferase(Phosphotransferase) domain 1"/>
    <property type="match status" value="1"/>
</dbReference>
<dbReference type="InterPro" id="IPR050528">
    <property type="entry name" value="L-type_Lectin-RKs"/>
</dbReference>
<evidence type="ECO:0000256" key="4">
    <source>
        <dbReference type="ARBA" id="ARBA00012513"/>
    </source>
</evidence>
<comment type="caution">
    <text evidence="25">The sequence shown here is derived from an EMBL/GenBank/DDBJ whole genome shotgun (WGS) entry which is preliminary data.</text>
</comment>
<gene>
    <name evidence="25" type="ORF">TEA_026475</name>
</gene>
<evidence type="ECO:0000313" key="26">
    <source>
        <dbReference type="Proteomes" id="UP000306102"/>
    </source>
</evidence>
<comment type="catalytic activity">
    <reaction evidence="19">
        <text>L-seryl-[protein] + ATP = O-phospho-L-seryl-[protein] + ADP + H(+)</text>
        <dbReference type="Rhea" id="RHEA:17989"/>
        <dbReference type="Rhea" id="RHEA-COMP:9863"/>
        <dbReference type="Rhea" id="RHEA-COMP:11604"/>
        <dbReference type="ChEBI" id="CHEBI:15378"/>
        <dbReference type="ChEBI" id="CHEBI:29999"/>
        <dbReference type="ChEBI" id="CHEBI:30616"/>
        <dbReference type="ChEBI" id="CHEBI:83421"/>
        <dbReference type="ChEBI" id="CHEBI:456216"/>
        <dbReference type="EC" id="2.7.11.1"/>
    </reaction>
</comment>
<keyword evidence="10" id="KW-0430">Lectin</keyword>
<keyword evidence="14 23" id="KW-1133">Transmembrane helix</keyword>
<keyword evidence="26" id="KW-1185">Reference proteome</keyword>
<dbReference type="InterPro" id="IPR019825">
    <property type="entry name" value="Lectin_legB_Mn/Ca_BS"/>
</dbReference>
<evidence type="ECO:0000256" key="23">
    <source>
        <dbReference type="SAM" id="Phobius"/>
    </source>
</evidence>
<evidence type="ECO:0000256" key="8">
    <source>
        <dbReference type="ARBA" id="ARBA00022692"/>
    </source>
</evidence>
<comment type="similarity">
    <text evidence="2">In the N-terminal section; belongs to the leguminous lectin family.</text>
</comment>
<evidence type="ECO:0000256" key="10">
    <source>
        <dbReference type="ARBA" id="ARBA00022734"/>
    </source>
</evidence>
<keyword evidence="12" id="KW-0418">Kinase</keyword>
<feature type="domain" description="Protein kinase" evidence="24">
    <location>
        <begin position="293"/>
        <end position="449"/>
    </location>
</feature>
<dbReference type="InterPro" id="IPR001220">
    <property type="entry name" value="Legume_lectin_dom"/>
</dbReference>
<evidence type="ECO:0000256" key="19">
    <source>
        <dbReference type="ARBA" id="ARBA00048679"/>
    </source>
</evidence>
<dbReference type="FunFam" id="1.10.510.10:FF:001023">
    <property type="entry name" value="Os07g0541700 protein"/>
    <property type="match status" value="1"/>
</dbReference>
<dbReference type="SUPFAM" id="SSF49899">
    <property type="entry name" value="Concanavalin A-like lectins/glucanases"/>
    <property type="match status" value="1"/>
</dbReference>
<dbReference type="GO" id="GO:0005886">
    <property type="term" value="C:plasma membrane"/>
    <property type="evidence" value="ECO:0007669"/>
    <property type="project" value="UniProtKB-SubCell"/>
</dbReference>
<keyword evidence="8 23" id="KW-0812">Transmembrane</keyword>
<dbReference type="InterPro" id="IPR013320">
    <property type="entry name" value="ConA-like_dom_sf"/>
</dbReference>
<dbReference type="PROSITE" id="PS50011">
    <property type="entry name" value="PROTEIN_KINASE_DOM"/>
    <property type="match status" value="1"/>
</dbReference>
<evidence type="ECO:0000256" key="11">
    <source>
        <dbReference type="ARBA" id="ARBA00022741"/>
    </source>
</evidence>
<feature type="region of interest" description="Disordered" evidence="22">
    <location>
        <begin position="190"/>
        <end position="220"/>
    </location>
</feature>
<protein>
    <recommendedName>
        <fullName evidence="4">non-specific serine/threonine protein kinase</fullName>
        <ecNumber evidence="4">2.7.11.1</ecNumber>
    </recommendedName>
</protein>
<dbReference type="EMBL" id="SDRB02011549">
    <property type="protein sequence ID" value="THG00991.1"/>
    <property type="molecule type" value="Genomic_DNA"/>
</dbReference>
<evidence type="ECO:0000256" key="2">
    <source>
        <dbReference type="ARBA" id="ARBA00008536"/>
    </source>
</evidence>
<dbReference type="InterPro" id="IPR017441">
    <property type="entry name" value="Protein_kinase_ATP_BS"/>
</dbReference>
<feature type="transmembrane region" description="Helical" evidence="23">
    <location>
        <begin position="12"/>
        <end position="29"/>
    </location>
</feature>
<keyword evidence="17" id="KW-0325">Glycoprotein</keyword>